<evidence type="ECO:0000256" key="2">
    <source>
        <dbReference type="RuleBase" id="RU003476"/>
    </source>
</evidence>
<keyword evidence="3" id="KW-0812">Transmembrane</keyword>
<dbReference type="SUPFAM" id="SSF55811">
    <property type="entry name" value="Nudix"/>
    <property type="match status" value="1"/>
</dbReference>
<dbReference type="PROSITE" id="PS51462">
    <property type="entry name" value="NUDIX"/>
    <property type="match status" value="1"/>
</dbReference>
<dbReference type="CDD" id="cd04670">
    <property type="entry name" value="NUDIX_ASFGF2_Nudt6"/>
    <property type="match status" value="1"/>
</dbReference>
<comment type="similarity">
    <text evidence="2">Belongs to the Nudix hydrolase family.</text>
</comment>
<dbReference type="PANTHER" id="PTHR13994:SF29">
    <property type="entry name" value="NUDIX HYDROLASE 2"/>
    <property type="match status" value="1"/>
</dbReference>
<dbReference type="InterPro" id="IPR020084">
    <property type="entry name" value="NUDIX_hydrolase_CS"/>
</dbReference>
<dbReference type="AlphaFoldDB" id="A0AAD8KRX8"/>
<name>A0AAD8KRX8_TARER</name>
<accession>A0AAD8KRX8</accession>
<evidence type="ECO:0000313" key="6">
    <source>
        <dbReference type="Proteomes" id="UP001229421"/>
    </source>
</evidence>
<dbReference type="PANTHER" id="PTHR13994">
    <property type="entry name" value="NUDIX HYDROLASE RELATED"/>
    <property type="match status" value="1"/>
</dbReference>
<dbReference type="Proteomes" id="UP001229421">
    <property type="component" value="Unassembled WGS sequence"/>
</dbReference>
<dbReference type="InterPro" id="IPR015797">
    <property type="entry name" value="NUDIX_hydrolase-like_dom_sf"/>
</dbReference>
<organism evidence="5 6">
    <name type="scientific">Tagetes erecta</name>
    <name type="common">African marigold</name>
    <dbReference type="NCBI Taxonomy" id="13708"/>
    <lineage>
        <taxon>Eukaryota</taxon>
        <taxon>Viridiplantae</taxon>
        <taxon>Streptophyta</taxon>
        <taxon>Embryophyta</taxon>
        <taxon>Tracheophyta</taxon>
        <taxon>Spermatophyta</taxon>
        <taxon>Magnoliopsida</taxon>
        <taxon>eudicotyledons</taxon>
        <taxon>Gunneridae</taxon>
        <taxon>Pentapetalae</taxon>
        <taxon>asterids</taxon>
        <taxon>campanulids</taxon>
        <taxon>Asterales</taxon>
        <taxon>Asteraceae</taxon>
        <taxon>Asteroideae</taxon>
        <taxon>Heliantheae alliance</taxon>
        <taxon>Tageteae</taxon>
        <taxon>Tagetes</taxon>
    </lineage>
</organism>
<dbReference type="Pfam" id="PF00293">
    <property type="entry name" value="NUDIX"/>
    <property type="match status" value="1"/>
</dbReference>
<proteinExistence type="inferred from homology"/>
<protein>
    <recommendedName>
        <fullName evidence="4">Nudix hydrolase domain-containing protein</fullName>
    </recommendedName>
</protein>
<feature type="domain" description="Nudix hydrolase" evidence="4">
    <location>
        <begin position="121"/>
        <end position="245"/>
    </location>
</feature>
<dbReference type="PROSITE" id="PS00893">
    <property type="entry name" value="NUDIX_BOX"/>
    <property type="match status" value="1"/>
</dbReference>
<dbReference type="InterPro" id="IPR003293">
    <property type="entry name" value="Nudix_hydrolase6-like"/>
</dbReference>
<evidence type="ECO:0000259" key="4">
    <source>
        <dbReference type="PROSITE" id="PS51462"/>
    </source>
</evidence>
<keyword evidence="3" id="KW-0472">Membrane</keyword>
<keyword evidence="3" id="KW-1133">Transmembrane helix</keyword>
<dbReference type="Gene3D" id="3.90.79.10">
    <property type="entry name" value="Nucleoside Triphosphate Pyrophosphohydrolase"/>
    <property type="match status" value="1"/>
</dbReference>
<dbReference type="EMBL" id="JAUHHV010000004">
    <property type="protein sequence ID" value="KAK1427903.1"/>
    <property type="molecule type" value="Genomic_DNA"/>
</dbReference>
<dbReference type="FunFam" id="3.90.79.10:FF:000015">
    <property type="entry name" value="Nudix hydrolase 8"/>
    <property type="match status" value="1"/>
</dbReference>
<dbReference type="GO" id="GO:0035529">
    <property type="term" value="F:NADH pyrophosphatase activity"/>
    <property type="evidence" value="ECO:0007669"/>
    <property type="project" value="TreeGrafter"/>
</dbReference>
<keyword evidence="1 2" id="KW-0378">Hydrolase</keyword>
<dbReference type="PRINTS" id="PR00502">
    <property type="entry name" value="NUDIXFAMILY"/>
</dbReference>
<gene>
    <name evidence="5" type="ORF">QVD17_16627</name>
</gene>
<comment type="caution">
    <text evidence="5">The sequence shown here is derived from an EMBL/GenBank/DDBJ whole genome shotgun (WGS) entry which is preliminary data.</text>
</comment>
<feature type="transmembrane region" description="Helical" evidence="3">
    <location>
        <begin position="12"/>
        <end position="35"/>
    </location>
</feature>
<evidence type="ECO:0000256" key="3">
    <source>
        <dbReference type="SAM" id="Phobius"/>
    </source>
</evidence>
<feature type="transmembrane region" description="Helical" evidence="3">
    <location>
        <begin position="60"/>
        <end position="86"/>
    </location>
</feature>
<reference evidence="5" key="1">
    <citation type="journal article" date="2023" name="bioRxiv">
        <title>Improved chromosome-level genome assembly for marigold (Tagetes erecta).</title>
        <authorList>
            <person name="Jiang F."/>
            <person name="Yuan L."/>
            <person name="Wang S."/>
            <person name="Wang H."/>
            <person name="Xu D."/>
            <person name="Wang A."/>
            <person name="Fan W."/>
        </authorList>
    </citation>
    <scope>NUCLEOTIDE SEQUENCE</scope>
    <source>
        <strain evidence="5">WSJ</strain>
        <tissue evidence="5">Leaf</tissue>
    </source>
</reference>
<evidence type="ECO:0000256" key="1">
    <source>
        <dbReference type="ARBA" id="ARBA00022801"/>
    </source>
</evidence>
<evidence type="ECO:0000313" key="5">
    <source>
        <dbReference type="EMBL" id="KAK1427903.1"/>
    </source>
</evidence>
<dbReference type="GO" id="GO:0051287">
    <property type="term" value="F:NAD binding"/>
    <property type="evidence" value="ECO:0007669"/>
    <property type="project" value="TreeGrafter"/>
</dbReference>
<dbReference type="GO" id="GO:0047631">
    <property type="term" value="F:ADP-ribose diphosphatase activity"/>
    <property type="evidence" value="ECO:0007669"/>
    <property type="project" value="TreeGrafter"/>
</dbReference>
<sequence>MTHFDNGETKPSFPLILFIYSLSQSVLSPLIPFFFNQINISSLIFTNFHFPHRLKFQEDLLFHFHLASLLFIYIYWCCCIFAMFLLNQLRHLSSTEHCKIFHTYLQLQKIIRKYLFKHFWVNYKDTLHWLENMIQIFTCKGTGIWKFPTGVVDEGEDICDAAVREVKEETGIDAKFMEVLAFRQSHKSFFDKSDLFFMCMLQPLSFDIQKQEREIEAAQWMAFEDYAAQSFVQKHDLLRYMVKICTAKREGKYTGFSPVPTITSFLSKQSNIYFNTKALKS</sequence>
<dbReference type="InterPro" id="IPR020476">
    <property type="entry name" value="Nudix_hydrolase"/>
</dbReference>
<dbReference type="InterPro" id="IPR000086">
    <property type="entry name" value="NUDIX_hydrolase_dom"/>
</dbReference>
<keyword evidence="6" id="KW-1185">Reference proteome</keyword>